<gene>
    <name evidence="2" type="ORF">COCON_G00160730</name>
</gene>
<comment type="caution">
    <text evidence="2">The sequence shown here is derived from an EMBL/GenBank/DDBJ whole genome shotgun (WGS) entry which is preliminary data.</text>
</comment>
<proteinExistence type="predicted"/>
<dbReference type="AlphaFoldDB" id="A0A9Q1DA56"/>
<feature type="region of interest" description="Disordered" evidence="1">
    <location>
        <begin position="127"/>
        <end position="153"/>
    </location>
</feature>
<sequence length="178" mass="19719">MYRCTRRRCKLRGILALSNPRLSQARANRSQRSIFCTCDLSSLWTVSMSDERYSSLDEPSLRNLVGGRAHLCVRTRPLTALWPCGAPFPRSVTALWRSPRQTAPGCPLTCLNSVPSCLAVRTITPATSRPQARRPVPEHFTPGREAAGERGRAETETLGRFLTLQLTADSTALRPPNS</sequence>
<reference evidence="2" key="1">
    <citation type="journal article" date="2023" name="Science">
        <title>Genome structures resolve the early diversification of teleost fishes.</title>
        <authorList>
            <person name="Parey E."/>
            <person name="Louis A."/>
            <person name="Montfort J."/>
            <person name="Bouchez O."/>
            <person name="Roques C."/>
            <person name="Iampietro C."/>
            <person name="Lluch J."/>
            <person name="Castinel A."/>
            <person name="Donnadieu C."/>
            <person name="Desvignes T."/>
            <person name="Floi Bucao C."/>
            <person name="Jouanno E."/>
            <person name="Wen M."/>
            <person name="Mejri S."/>
            <person name="Dirks R."/>
            <person name="Jansen H."/>
            <person name="Henkel C."/>
            <person name="Chen W.J."/>
            <person name="Zahm M."/>
            <person name="Cabau C."/>
            <person name="Klopp C."/>
            <person name="Thompson A.W."/>
            <person name="Robinson-Rechavi M."/>
            <person name="Braasch I."/>
            <person name="Lecointre G."/>
            <person name="Bobe J."/>
            <person name="Postlethwait J.H."/>
            <person name="Berthelot C."/>
            <person name="Roest Crollius H."/>
            <person name="Guiguen Y."/>
        </authorList>
    </citation>
    <scope>NUCLEOTIDE SEQUENCE</scope>
    <source>
        <strain evidence="2">Concon-B</strain>
    </source>
</reference>
<protein>
    <submittedName>
        <fullName evidence="2">Uncharacterized protein</fullName>
    </submittedName>
</protein>
<dbReference type="Proteomes" id="UP001152803">
    <property type="component" value="Unassembled WGS sequence"/>
</dbReference>
<organism evidence="2 3">
    <name type="scientific">Conger conger</name>
    <name type="common">Conger eel</name>
    <name type="synonym">Muraena conger</name>
    <dbReference type="NCBI Taxonomy" id="82655"/>
    <lineage>
        <taxon>Eukaryota</taxon>
        <taxon>Metazoa</taxon>
        <taxon>Chordata</taxon>
        <taxon>Craniata</taxon>
        <taxon>Vertebrata</taxon>
        <taxon>Euteleostomi</taxon>
        <taxon>Actinopterygii</taxon>
        <taxon>Neopterygii</taxon>
        <taxon>Teleostei</taxon>
        <taxon>Anguilliformes</taxon>
        <taxon>Congridae</taxon>
        <taxon>Conger</taxon>
    </lineage>
</organism>
<accession>A0A9Q1DA56</accession>
<dbReference type="EMBL" id="JAFJMO010000011">
    <property type="protein sequence ID" value="KAJ8263616.1"/>
    <property type="molecule type" value="Genomic_DNA"/>
</dbReference>
<name>A0A9Q1DA56_CONCO</name>
<evidence type="ECO:0000313" key="2">
    <source>
        <dbReference type="EMBL" id="KAJ8263616.1"/>
    </source>
</evidence>
<evidence type="ECO:0000256" key="1">
    <source>
        <dbReference type="SAM" id="MobiDB-lite"/>
    </source>
</evidence>
<keyword evidence="3" id="KW-1185">Reference proteome</keyword>
<evidence type="ECO:0000313" key="3">
    <source>
        <dbReference type="Proteomes" id="UP001152803"/>
    </source>
</evidence>